<dbReference type="Proteomes" id="UP000626109">
    <property type="component" value="Unassembled WGS sequence"/>
</dbReference>
<gene>
    <name evidence="1" type="ORF">PGLA2088_LOCUS26800</name>
</gene>
<dbReference type="EMBL" id="CAJNNW010027195">
    <property type="protein sequence ID" value="CAE8690112.1"/>
    <property type="molecule type" value="Genomic_DNA"/>
</dbReference>
<accession>A0A813K4R5</accession>
<reference evidence="1" key="1">
    <citation type="submission" date="2021-02" db="EMBL/GenBank/DDBJ databases">
        <authorList>
            <person name="Dougan E. K."/>
            <person name="Rhodes N."/>
            <person name="Thang M."/>
            <person name="Chan C."/>
        </authorList>
    </citation>
    <scope>NUCLEOTIDE SEQUENCE</scope>
</reference>
<evidence type="ECO:0000313" key="2">
    <source>
        <dbReference type="Proteomes" id="UP000626109"/>
    </source>
</evidence>
<organism evidence="1 2">
    <name type="scientific">Polarella glacialis</name>
    <name type="common">Dinoflagellate</name>
    <dbReference type="NCBI Taxonomy" id="89957"/>
    <lineage>
        <taxon>Eukaryota</taxon>
        <taxon>Sar</taxon>
        <taxon>Alveolata</taxon>
        <taxon>Dinophyceae</taxon>
        <taxon>Suessiales</taxon>
        <taxon>Suessiaceae</taxon>
        <taxon>Polarella</taxon>
    </lineage>
</organism>
<name>A0A813K4R5_POLGL</name>
<protein>
    <submittedName>
        <fullName evidence="1">Uncharacterized protein</fullName>
    </submittedName>
</protein>
<dbReference type="AlphaFoldDB" id="A0A813K4R5"/>
<comment type="caution">
    <text evidence="1">The sequence shown here is derived from an EMBL/GenBank/DDBJ whole genome shotgun (WGS) entry which is preliminary data.</text>
</comment>
<sequence>MANYQSTAGIEQTLAEQFKEEESLGMMFNIPDEEAEERWGDELRIVAQGAIKKKDDSFRIVHDGTHGVNVNPEAKPRDQVRMPTAGDMRAQFECLADRGDVNFALEADVAKAHRRCLVREADWGLQCCRLSKRRTWVNRVGTFGVSSAGYHWSRLAGGVARLVWSLSEWNHWIFQLIYADDLRWTASGPNKFWDLLLFLYLWVLVGTPFSWAKTRGGIACDYIGISEGRAQWMMKWIKEIIAGKHVLVRHLREGLGRLGFASGVLEWSKPFLAPLYSWTAAAPQGAFLPVPPVIKLTLGWMLEQLETKNWMTSCRRKKDLGTIFKADAKGETDYVVLEGWECRNSCPTESARWYSVRVTKVMAPWLFEKGHGSRTIAASELLASLFCILAFLPGEPDSLAGELVLTGVTDNQGNTFIVNMMLTTKWPVAPICYEQIMDASLVLKRYLQLGEAFYQDLVEIKNERATARTAATNSS</sequence>
<evidence type="ECO:0000313" key="1">
    <source>
        <dbReference type="EMBL" id="CAE8690112.1"/>
    </source>
</evidence>
<proteinExistence type="predicted"/>